<gene>
    <name evidence="3" type="ORF">SEMRO_6_G005030.1</name>
</gene>
<keyword evidence="1" id="KW-0732">Signal</keyword>
<dbReference type="Proteomes" id="UP001153069">
    <property type="component" value="Unassembled WGS sequence"/>
</dbReference>
<dbReference type="EMBL" id="CAICTM010000006">
    <property type="protein sequence ID" value="CAB9496532.1"/>
    <property type="molecule type" value="Genomic_DNA"/>
</dbReference>
<dbReference type="Gene3D" id="3.20.20.490">
    <property type="entry name" value="GxGYxYP glycoside hydrolase, C-terminal domain"/>
    <property type="match status" value="1"/>
</dbReference>
<dbReference type="PANTHER" id="PTHR37321:SF1">
    <property type="entry name" value="EXPORTED PROTEIN"/>
    <property type="match status" value="1"/>
</dbReference>
<keyword evidence="4" id="KW-1185">Reference proteome</keyword>
<dbReference type="PANTHER" id="PTHR37321">
    <property type="entry name" value="EXPORTED PROTEIN-RELATED"/>
    <property type="match status" value="1"/>
</dbReference>
<dbReference type="AlphaFoldDB" id="A0A9N8D4X7"/>
<evidence type="ECO:0000313" key="4">
    <source>
        <dbReference type="Proteomes" id="UP001153069"/>
    </source>
</evidence>
<evidence type="ECO:0000313" key="3">
    <source>
        <dbReference type="EMBL" id="CAB9496532.1"/>
    </source>
</evidence>
<reference evidence="3" key="1">
    <citation type="submission" date="2020-06" db="EMBL/GenBank/DDBJ databases">
        <authorList>
            <consortium name="Plant Systems Biology data submission"/>
        </authorList>
    </citation>
    <scope>NUCLEOTIDE SEQUENCE</scope>
    <source>
        <strain evidence="3">D6</strain>
    </source>
</reference>
<feature type="chain" id="PRO_5040187392" description="GxGYxYP putative glycoside hydrolase C-terminal domain-containing protein" evidence="1">
    <location>
        <begin position="23"/>
        <end position="673"/>
    </location>
</feature>
<sequence>MRRTTTLLVLLLIVTLFDSTGAIQIVDLSGLEEHEKLSLRVCAGLFNRPENQGEPVYLHGGERDQSWLVDVGLIDDDASYEGSLIPAEDFLVQCFHESNRAAVKGYIRYSFTGQLALLPNIITLAGVLDAIPIFDFAPVSLAISELPKQTTRSSINFVNLVQDSGIPLLLDATSEFEGFTALDATRYVFENYGQMTQGGIAKMNPGYKPAEDLGGLGEWTPELVPGNSRLRLSDFVIQQRLFAFYLWFGCIQGDPEEQYVSYMTNPNNNPWPNPIPVYGYDRTFTVFQGDFFEANTHCGNHWNMGTIATETVTNLSFFNRAPAGTSSSSPIVPLAVQDPVYNPDKNYIAVVVGDGDNLSFVEDWRVDWMKERVRYCSERPPDQQVLSLANGDPAFQPICYPLSWSMSPHLPILAPEMWQWYQDSAFNATQGLDTFVLPPSGHLYGYPGLMGPQTQAEFIRLTEQDARTLNTNTMVAWEWVGTWNNAFTNYFPRYTNNGVIESVLAMNVPYALPIVTYPFLDNTYRIIGGNLAVFDTVFWRGVDNRDDFHVSADQMANRINNFPRGYINYIYTSSDGGLELDDIHDMMLLLDGHVEVVDSSQMASLAKQKGNPPDLGQDILDELQNLPEVILGDNAEDVVDILNGFIDGIFRTSESKEQPKGALRQSNPDMFGF</sequence>
<organism evidence="3 4">
    <name type="scientific">Seminavis robusta</name>
    <dbReference type="NCBI Taxonomy" id="568900"/>
    <lineage>
        <taxon>Eukaryota</taxon>
        <taxon>Sar</taxon>
        <taxon>Stramenopiles</taxon>
        <taxon>Ochrophyta</taxon>
        <taxon>Bacillariophyta</taxon>
        <taxon>Bacillariophyceae</taxon>
        <taxon>Bacillariophycidae</taxon>
        <taxon>Naviculales</taxon>
        <taxon>Naviculaceae</taxon>
        <taxon>Seminavis</taxon>
    </lineage>
</organism>
<comment type="caution">
    <text evidence="3">The sequence shown here is derived from an EMBL/GenBank/DDBJ whole genome shotgun (WGS) entry which is preliminary data.</text>
</comment>
<dbReference type="Pfam" id="PF14323">
    <property type="entry name" value="GxGYxYP_C"/>
    <property type="match status" value="1"/>
</dbReference>
<dbReference type="InterPro" id="IPR038410">
    <property type="entry name" value="GxGYxYP_C_sf"/>
</dbReference>
<name>A0A9N8D4X7_9STRA</name>
<evidence type="ECO:0000259" key="2">
    <source>
        <dbReference type="Pfam" id="PF14323"/>
    </source>
</evidence>
<evidence type="ECO:0000256" key="1">
    <source>
        <dbReference type="SAM" id="SignalP"/>
    </source>
</evidence>
<feature type="signal peptide" evidence="1">
    <location>
        <begin position="1"/>
        <end position="22"/>
    </location>
</feature>
<feature type="domain" description="GxGYxYP putative glycoside hydrolase C-terminal" evidence="2">
    <location>
        <begin position="400"/>
        <end position="606"/>
    </location>
</feature>
<dbReference type="InterPro" id="IPR025832">
    <property type="entry name" value="GxGYxYP_C"/>
</dbReference>
<protein>
    <recommendedName>
        <fullName evidence="2">GxGYxYP putative glycoside hydrolase C-terminal domain-containing protein</fullName>
    </recommendedName>
</protein>
<proteinExistence type="predicted"/>
<accession>A0A9N8D4X7</accession>